<evidence type="ECO:0000256" key="4">
    <source>
        <dbReference type="ARBA" id="ARBA00023136"/>
    </source>
</evidence>
<evidence type="ECO:0000256" key="2">
    <source>
        <dbReference type="ARBA" id="ARBA00022692"/>
    </source>
</evidence>
<dbReference type="OrthoDB" id="6079945at2"/>
<accession>A0A5J4IWZ1</accession>
<feature type="domain" description="TM2" evidence="6">
    <location>
        <begin position="2"/>
        <end position="49"/>
    </location>
</feature>
<keyword evidence="3 5" id="KW-1133">Transmembrane helix</keyword>
<evidence type="ECO:0000313" key="7">
    <source>
        <dbReference type="EMBL" id="GER58892.1"/>
    </source>
</evidence>
<evidence type="ECO:0000256" key="3">
    <source>
        <dbReference type="ARBA" id="ARBA00022989"/>
    </source>
</evidence>
<keyword evidence="2 5" id="KW-0812">Transmembrane</keyword>
<dbReference type="InterPro" id="IPR050932">
    <property type="entry name" value="TM2D1-3-like"/>
</dbReference>
<sequence length="101" mass="11063">MKSKGVAYLLWFFLGIFSAHRFYLGKVGSGILYLLTGQLFGIGWIIDLFILGGMVDKYNLMNGFIGPNRGNVNQNQNVVVNVTAPTQPTPAPVQAENKTAE</sequence>
<proteinExistence type="predicted"/>
<comment type="caution">
    <text evidence="7">The sequence shown here is derived from an EMBL/GenBank/DDBJ whole genome shotgun (WGS) entry which is preliminary data.</text>
</comment>
<protein>
    <recommendedName>
        <fullName evidence="6">TM2 domain-containing protein</fullName>
    </recommendedName>
</protein>
<dbReference type="EMBL" id="BKCG01000002">
    <property type="protein sequence ID" value="GER58892.1"/>
    <property type="molecule type" value="Genomic_DNA"/>
</dbReference>
<evidence type="ECO:0000313" key="8">
    <source>
        <dbReference type="Proteomes" id="UP000326509"/>
    </source>
</evidence>
<dbReference type="Proteomes" id="UP000326509">
    <property type="component" value="Unassembled WGS sequence"/>
</dbReference>
<dbReference type="Pfam" id="PF05154">
    <property type="entry name" value="TM2"/>
    <property type="match status" value="1"/>
</dbReference>
<gene>
    <name evidence="7" type="ORF">ULMA_10000</name>
</gene>
<feature type="transmembrane region" description="Helical" evidence="5">
    <location>
        <begin position="31"/>
        <end position="51"/>
    </location>
</feature>
<keyword evidence="8" id="KW-1185">Reference proteome</keyword>
<name>A0A5J4IWZ1_9FLAO</name>
<dbReference type="RefSeq" id="WP_151672977.1">
    <property type="nucleotide sequence ID" value="NZ_BKCG01000002.1"/>
</dbReference>
<dbReference type="InterPro" id="IPR007829">
    <property type="entry name" value="TM2"/>
</dbReference>
<dbReference type="PANTHER" id="PTHR21016">
    <property type="entry name" value="BETA-AMYLOID BINDING PROTEIN-RELATED"/>
    <property type="match status" value="1"/>
</dbReference>
<dbReference type="GO" id="GO:0016020">
    <property type="term" value="C:membrane"/>
    <property type="evidence" value="ECO:0007669"/>
    <property type="project" value="UniProtKB-SubCell"/>
</dbReference>
<dbReference type="AlphaFoldDB" id="A0A5J4IWZ1"/>
<evidence type="ECO:0000256" key="1">
    <source>
        <dbReference type="ARBA" id="ARBA00004141"/>
    </source>
</evidence>
<reference evidence="7 8" key="1">
    <citation type="submission" date="2019-08" db="EMBL/GenBank/DDBJ databases">
        <title>Draft genome sequence of Ulvibacter marinus type strain NBRC 109484.</title>
        <authorList>
            <person name="Kawano K."/>
            <person name="Ushijima N."/>
            <person name="Kihara M."/>
            <person name="Itoh H."/>
        </authorList>
    </citation>
    <scope>NUCLEOTIDE SEQUENCE [LARGE SCALE GENOMIC DNA]</scope>
    <source>
        <strain evidence="7 8">NBRC 109484</strain>
    </source>
</reference>
<keyword evidence="4 5" id="KW-0472">Membrane</keyword>
<evidence type="ECO:0000259" key="6">
    <source>
        <dbReference type="Pfam" id="PF05154"/>
    </source>
</evidence>
<comment type="subcellular location">
    <subcellularLocation>
        <location evidence="1">Membrane</location>
        <topology evidence="1">Multi-pass membrane protein</topology>
    </subcellularLocation>
</comment>
<organism evidence="7 8">
    <name type="scientific">Patiriisocius marinus</name>
    <dbReference type="NCBI Taxonomy" id="1397112"/>
    <lineage>
        <taxon>Bacteria</taxon>
        <taxon>Pseudomonadati</taxon>
        <taxon>Bacteroidota</taxon>
        <taxon>Flavobacteriia</taxon>
        <taxon>Flavobacteriales</taxon>
        <taxon>Flavobacteriaceae</taxon>
        <taxon>Patiriisocius</taxon>
    </lineage>
</organism>
<dbReference type="PANTHER" id="PTHR21016:SF25">
    <property type="entry name" value="TM2 DOMAIN-CONTAINING PROTEIN DDB_G0277895-RELATED"/>
    <property type="match status" value="1"/>
</dbReference>
<evidence type="ECO:0000256" key="5">
    <source>
        <dbReference type="SAM" id="Phobius"/>
    </source>
</evidence>